<sequence length="226" mass="23912">MSTSENRASLSSFTSMRTVSSASTIRPRPASSPDTTLASLSSSITSTGSSSTIKPSTVSQIAVLSAAWRAKLASTAPAGKKVAKKGKNDGVWICCFCRKWTSEWHPKCGKCRATGSKKTPYWPCNHIKCDRCEQYTDLGREWYGNVRSMGGSVETDGVLWNMIEDLLGAGGVPAAGETGDTGGTETGAGGMDREEEDEIGEGAMEVIASIHGDVFQSLAMVDEEPA</sequence>
<gene>
    <name evidence="2" type="ORF">IFR04_008787</name>
</gene>
<name>A0A8H7TAM5_9HELO</name>
<dbReference type="EMBL" id="JAFJYH010000138">
    <property type="protein sequence ID" value="KAG4418050.1"/>
    <property type="molecule type" value="Genomic_DNA"/>
</dbReference>
<dbReference type="OrthoDB" id="3564913at2759"/>
<keyword evidence="3" id="KW-1185">Reference proteome</keyword>
<proteinExistence type="predicted"/>
<organism evidence="2 3">
    <name type="scientific">Cadophora malorum</name>
    <dbReference type="NCBI Taxonomy" id="108018"/>
    <lineage>
        <taxon>Eukaryota</taxon>
        <taxon>Fungi</taxon>
        <taxon>Dikarya</taxon>
        <taxon>Ascomycota</taxon>
        <taxon>Pezizomycotina</taxon>
        <taxon>Leotiomycetes</taxon>
        <taxon>Helotiales</taxon>
        <taxon>Ploettnerulaceae</taxon>
        <taxon>Cadophora</taxon>
    </lineage>
</organism>
<evidence type="ECO:0000313" key="3">
    <source>
        <dbReference type="Proteomes" id="UP000664132"/>
    </source>
</evidence>
<accession>A0A8H7TAM5</accession>
<feature type="region of interest" description="Disordered" evidence="1">
    <location>
        <begin position="172"/>
        <end position="196"/>
    </location>
</feature>
<feature type="compositionally biased region" description="Gly residues" evidence="1">
    <location>
        <begin position="172"/>
        <end position="190"/>
    </location>
</feature>
<feature type="region of interest" description="Disordered" evidence="1">
    <location>
        <begin position="1"/>
        <end position="38"/>
    </location>
</feature>
<evidence type="ECO:0000313" key="2">
    <source>
        <dbReference type="EMBL" id="KAG4418050.1"/>
    </source>
</evidence>
<feature type="compositionally biased region" description="Polar residues" evidence="1">
    <location>
        <begin position="1"/>
        <end position="24"/>
    </location>
</feature>
<evidence type="ECO:0000256" key="1">
    <source>
        <dbReference type="SAM" id="MobiDB-lite"/>
    </source>
</evidence>
<dbReference type="Proteomes" id="UP000664132">
    <property type="component" value="Unassembled WGS sequence"/>
</dbReference>
<comment type="caution">
    <text evidence="2">The sequence shown here is derived from an EMBL/GenBank/DDBJ whole genome shotgun (WGS) entry which is preliminary data.</text>
</comment>
<reference evidence="2" key="1">
    <citation type="submission" date="2021-02" db="EMBL/GenBank/DDBJ databases">
        <title>Genome sequence Cadophora malorum strain M34.</title>
        <authorList>
            <person name="Stefanovic E."/>
            <person name="Vu D."/>
            <person name="Scully C."/>
            <person name="Dijksterhuis J."/>
            <person name="Roader J."/>
            <person name="Houbraken J."/>
        </authorList>
    </citation>
    <scope>NUCLEOTIDE SEQUENCE</scope>
    <source>
        <strain evidence="2">M34</strain>
    </source>
</reference>
<dbReference type="AlphaFoldDB" id="A0A8H7TAM5"/>
<protein>
    <submittedName>
        <fullName evidence="2">Uncharacterized protein</fullName>
    </submittedName>
</protein>